<organism evidence="5 6">
    <name type="scientific">[Ruminococcus] torques ATCC 27756</name>
    <dbReference type="NCBI Taxonomy" id="411460"/>
    <lineage>
        <taxon>Bacteria</taxon>
        <taxon>Bacillati</taxon>
        <taxon>Bacillota</taxon>
        <taxon>Clostridia</taxon>
        <taxon>Lachnospirales</taxon>
        <taxon>Lachnospiraceae</taxon>
        <taxon>Mediterraneibacter</taxon>
    </lineage>
</organism>
<keyword evidence="3" id="KW-0598">Phosphotransferase system</keyword>
<reference evidence="5 6" key="1">
    <citation type="submission" date="2007-03" db="EMBL/GenBank/DDBJ databases">
        <authorList>
            <person name="Fulton L."/>
            <person name="Clifton S."/>
            <person name="Fulton B."/>
            <person name="Xu J."/>
            <person name="Minx P."/>
            <person name="Pepin K.H."/>
            <person name="Johnson M."/>
            <person name="Thiruvilangam P."/>
            <person name="Bhonagiri V."/>
            <person name="Nash W.E."/>
            <person name="Mardis E.R."/>
            <person name="Wilson R.K."/>
        </authorList>
    </citation>
    <scope>NUCLEOTIDE SEQUENCE [LARGE SCALE GENOMIC DNA]</scope>
    <source>
        <strain evidence="5 6">ATCC 27756</strain>
    </source>
</reference>
<dbReference type="NCBIfam" id="TIGR01003">
    <property type="entry name" value="PTS_HPr_family"/>
    <property type="match status" value="1"/>
</dbReference>
<feature type="domain" description="HPr" evidence="4">
    <location>
        <begin position="10"/>
        <end position="94"/>
    </location>
</feature>
<dbReference type="PRINTS" id="PR00107">
    <property type="entry name" value="PHOSPHOCPHPR"/>
</dbReference>
<dbReference type="EMBL" id="AAVP02000001">
    <property type="protein sequence ID" value="EDK25742.1"/>
    <property type="molecule type" value="Genomic_DNA"/>
</dbReference>
<protein>
    <submittedName>
        <fullName evidence="5">Phosphocarrier, HPr family</fullName>
    </submittedName>
</protein>
<dbReference type="Gene3D" id="3.30.1340.10">
    <property type="entry name" value="HPr-like"/>
    <property type="match status" value="1"/>
</dbReference>
<comment type="subcellular location">
    <subcellularLocation>
        <location evidence="1">Cytoplasm</location>
    </subcellularLocation>
</comment>
<name>A5KK89_9FIRM</name>
<evidence type="ECO:0000256" key="1">
    <source>
        <dbReference type="ARBA" id="ARBA00004496"/>
    </source>
</evidence>
<dbReference type="HOGENOM" id="CLU_136230_2_0_9"/>
<dbReference type="InterPro" id="IPR000032">
    <property type="entry name" value="HPr-like"/>
</dbReference>
<comment type="caution">
    <text evidence="5">The sequence shown here is derived from an EMBL/GenBank/DDBJ whole genome shotgun (WGS) entry which is preliminary data.</text>
</comment>
<dbReference type="Pfam" id="PF00381">
    <property type="entry name" value="PTS-HPr"/>
    <property type="match status" value="1"/>
</dbReference>
<dbReference type="PANTHER" id="PTHR33705">
    <property type="entry name" value="PHOSPHOCARRIER PROTEIN HPR"/>
    <property type="match status" value="1"/>
</dbReference>
<sequence length="94" mass="10367">MKSLRRTKRMKEFKYVVTDPEGIHARPAGILVKQAAGYTSSVKITKGDKTADAKRIFGVMGLGVKTGEEVTITVEGDDEDKAFAELEAFFKENL</sequence>
<dbReference type="SUPFAM" id="SSF55594">
    <property type="entry name" value="HPr-like"/>
    <property type="match status" value="1"/>
</dbReference>
<evidence type="ECO:0000256" key="2">
    <source>
        <dbReference type="ARBA" id="ARBA00022490"/>
    </source>
</evidence>
<dbReference type="GO" id="GO:0009401">
    <property type="term" value="P:phosphoenolpyruvate-dependent sugar phosphotransferase system"/>
    <property type="evidence" value="ECO:0007669"/>
    <property type="project" value="UniProtKB-KW"/>
</dbReference>
<gene>
    <name evidence="5" type="ORF">RUMTOR_00638</name>
</gene>
<dbReference type="PaxDb" id="411460-RUMTOR_00638"/>
<evidence type="ECO:0000313" key="6">
    <source>
        <dbReference type="Proteomes" id="UP000003577"/>
    </source>
</evidence>
<accession>A5KK89</accession>
<proteinExistence type="predicted"/>
<reference evidence="5 6" key="2">
    <citation type="submission" date="2007-04" db="EMBL/GenBank/DDBJ databases">
        <title>Draft genome sequence of Ruminococcus torques (ATCC 27756).</title>
        <authorList>
            <person name="Sudarsanam P."/>
            <person name="Ley R."/>
            <person name="Guruge J."/>
            <person name="Turnbaugh P.J."/>
            <person name="Mahowald M."/>
            <person name="Liep D."/>
            <person name="Gordon J."/>
        </authorList>
    </citation>
    <scope>NUCLEOTIDE SEQUENCE [LARGE SCALE GENOMIC DNA]</scope>
    <source>
        <strain evidence="5 6">ATCC 27756</strain>
    </source>
</reference>
<dbReference type="AlphaFoldDB" id="A5KK89"/>
<dbReference type="PANTHER" id="PTHR33705:SF2">
    <property type="entry name" value="PHOSPHOCARRIER PROTEIN NPR"/>
    <property type="match status" value="1"/>
</dbReference>
<dbReference type="CDD" id="cd00367">
    <property type="entry name" value="PTS-HPr_like"/>
    <property type="match status" value="1"/>
</dbReference>
<keyword evidence="2" id="KW-0963">Cytoplasm</keyword>
<evidence type="ECO:0000256" key="3">
    <source>
        <dbReference type="ARBA" id="ARBA00022683"/>
    </source>
</evidence>
<dbReference type="PROSITE" id="PS51350">
    <property type="entry name" value="PTS_HPR_DOM"/>
    <property type="match status" value="1"/>
</dbReference>
<dbReference type="InterPro" id="IPR035895">
    <property type="entry name" value="HPr-like_sf"/>
</dbReference>
<evidence type="ECO:0000259" key="4">
    <source>
        <dbReference type="PROSITE" id="PS51350"/>
    </source>
</evidence>
<dbReference type="InterPro" id="IPR050399">
    <property type="entry name" value="HPr"/>
</dbReference>
<dbReference type="Proteomes" id="UP000003577">
    <property type="component" value="Unassembled WGS sequence"/>
</dbReference>
<evidence type="ECO:0000313" key="5">
    <source>
        <dbReference type="EMBL" id="EDK25742.1"/>
    </source>
</evidence>
<dbReference type="GO" id="GO:0005737">
    <property type="term" value="C:cytoplasm"/>
    <property type="evidence" value="ECO:0007669"/>
    <property type="project" value="UniProtKB-SubCell"/>
</dbReference>